<keyword evidence="3" id="KW-1185">Reference proteome</keyword>
<reference evidence="2 3" key="1">
    <citation type="journal article" date="2020" name="Nature">
        <title>Six reference-quality genomes reveal evolution of bat adaptations.</title>
        <authorList>
            <person name="Jebb D."/>
            <person name="Huang Z."/>
            <person name="Pippel M."/>
            <person name="Hughes G.M."/>
            <person name="Lavrichenko K."/>
            <person name="Devanna P."/>
            <person name="Winkler S."/>
            <person name="Jermiin L.S."/>
            <person name="Skirmuntt E.C."/>
            <person name="Katzourakis A."/>
            <person name="Burkitt-Gray L."/>
            <person name="Ray D.A."/>
            <person name="Sullivan K.A.M."/>
            <person name="Roscito J.G."/>
            <person name="Kirilenko B.M."/>
            <person name="Davalos L.M."/>
            <person name="Corthals A.P."/>
            <person name="Power M.L."/>
            <person name="Jones G."/>
            <person name="Ransome R.D."/>
            <person name="Dechmann D.K.N."/>
            <person name="Locatelli A.G."/>
            <person name="Puechmaille S.J."/>
            <person name="Fedrigo O."/>
            <person name="Jarvis E.D."/>
            <person name="Hiller M."/>
            <person name="Vernes S.C."/>
            <person name="Myers E.W."/>
            <person name="Teeling E.C."/>
        </authorList>
    </citation>
    <scope>NUCLEOTIDE SEQUENCE [LARGE SCALE GENOMIC DNA]</scope>
    <source>
        <strain evidence="2">MRouAeg1</strain>
        <tissue evidence="2">Muscle</tissue>
    </source>
</reference>
<name>A0A7J8KBQ5_ROUAE</name>
<organism evidence="2 3">
    <name type="scientific">Rousettus aegyptiacus</name>
    <name type="common">Egyptian fruit bat</name>
    <name type="synonym">Pteropus aegyptiacus</name>
    <dbReference type="NCBI Taxonomy" id="9407"/>
    <lineage>
        <taxon>Eukaryota</taxon>
        <taxon>Metazoa</taxon>
        <taxon>Chordata</taxon>
        <taxon>Craniata</taxon>
        <taxon>Vertebrata</taxon>
        <taxon>Euteleostomi</taxon>
        <taxon>Mammalia</taxon>
        <taxon>Eutheria</taxon>
        <taxon>Laurasiatheria</taxon>
        <taxon>Chiroptera</taxon>
        <taxon>Yinpterochiroptera</taxon>
        <taxon>Pteropodoidea</taxon>
        <taxon>Pteropodidae</taxon>
        <taxon>Rousettinae</taxon>
        <taxon>Rousettus</taxon>
    </lineage>
</organism>
<gene>
    <name evidence="2" type="ORF">HJG63_008044</name>
</gene>
<feature type="region of interest" description="Disordered" evidence="1">
    <location>
        <begin position="141"/>
        <end position="197"/>
    </location>
</feature>
<proteinExistence type="predicted"/>
<dbReference type="EMBL" id="JACASE010000001">
    <property type="protein sequence ID" value="KAF6506258.1"/>
    <property type="molecule type" value="Genomic_DNA"/>
</dbReference>
<dbReference type="AlphaFoldDB" id="A0A7J8KBQ5"/>
<evidence type="ECO:0000313" key="2">
    <source>
        <dbReference type="EMBL" id="KAF6506258.1"/>
    </source>
</evidence>
<evidence type="ECO:0000256" key="1">
    <source>
        <dbReference type="SAM" id="MobiDB-lite"/>
    </source>
</evidence>
<accession>A0A7J8KBQ5</accession>
<sequence>MARQRISTVQGAWFVWHVAMATLENDEAHFVIKSVSWVTWTDTDGTRSDPKSRGYVGGGWGPIPQCAADKEDPVLSARRGVRGPWPSRWVSRPWGPEETSRLGAKVLEAVTIRAFREHGERRPSLRTGELAAFHWVGIKPKGRSRDPGRVSTAPDGSAWGWRAPGGFPRPCAGGEDAAETQTRDLTAGRRAANAHDQ</sequence>
<evidence type="ECO:0000313" key="3">
    <source>
        <dbReference type="Proteomes" id="UP000593571"/>
    </source>
</evidence>
<dbReference type="Proteomes" id="UP000593571">
    <property type="component" value="Unassembled WGS sequence"/>
</dbReference>
<protein>
    <submittedName>
        <fullName evidence="2">Uncharacterized protein</fullName>
    </submittedName>
</protein>
<comment type="caution">
    <text evidence="2">The sequence shown here is derived from an EMBL/GenBank/DDBJ whole genome shotgun (WGS) entry which is preliminary data.</text>
</comment>